<sequence>MQGERRVNPEMGINESCAYLLPSEGDVELSCSLPRPALPAQPQLLAVVAPIVQPQPRAVAILSTAATRSSSQAVTVSRCVHLALRASITMAEVDLALRPWKMTAEVESVFGSSRRLGRYCDEDEQLGRYGGGAPSSSFDVREEEAHARLTAAHTEGNQDDWQSRRSVLRAGFSSVPLPADSAAMARTAASRLAAVAASLSTVSSHPIPPLLIPIILIPNG</sequence>
<dbReference type="EMBL" id="RWGY01000002">
    <property type="protein sequence ID" value="TVU51034.1"/>
    <property type="molecule type" value="Genomic_DNA"/>
</dbReference>
<dbReference type="AlphaFoldDB" id="A0A5J9WV10"/>
<reference evidence="1 2" key="1">
    <citation type="journal article" date="2019" name="Sci. Rep.">
        <title>A high-quality genome of Eragrostis curvula grass provides insights into Poaceae evolution and supports new strategies to enhance forage quality.</title>
        <authorList>
            <person name="Carballo J."/>
            <person name="Santos B.A.C.M."/>
            <person name="Zappacosta D."/>
            <person name="Garbus I."/>
            <person name="Selva J.P."/>
            <person name="Gallo C.A."/>
            <person name="Diaz A."/>
            <person name="Albertini E."/>
            <person name="Caccamo M."/>
            <person name="Echenique V."/>
        </authorList>
    </citation>
    <scope>NUCLEOTIDE SEQUENCE [LARGE SCALE GENOMIC DNA]</scope>
    <source>
        <strain evidence="2">cv. Victoria</strain>
        <tissue evidence="1">Leaf</tissue>
    </source>
</reference>
<dbReference type="Proteomes" id="UP000324897">
    <property type="component" value="Chromosome 6"/>
</dbReference>
<dbReference type="Gramene" id="TVU51034">
    <property type="protein sequence ID" value="TVU51034"/>
    <property type="gene ID" value="EJB05_02438"/>
</dbReference>
<accession>A0A5J9WV10</accession>
<organism evidence="1 2">
    <name type="scientific">Eragrostis curvula</name>
    <name type="common">weeping love grass</name>
    <dbReference type="NCBI Taxonomy" id="38414"/>
    <lineage>
        <taxon>Eukaryota</taxon>
        <taxon>Viridiplantae</taxon>
        <taxon>Streptophyta</taxon>
        <taxon>Embryophyta</taxon>
        <taxon>Tracheophyta</taxon>
        <taxon>Spermatophyta</taxon>
        <taxon>Magnoliopsida</taxon>
        <taxon>Liliopsida</taxon>
        <taxon>Poales</taxon>
        <taxon>Poaceae</taxon>
        <taxon>PACMAD clade</taxon>
        <taxon>Chloridoideae</taxon>
        <taxon>Eragrostideae</taxon>
        <taxon>Eragrostidinae</taxon>
        <taxon>Eragrostis</taxon>
    </lineage>
</organism>
<gene>
    <name evidence="1" type="ORF">EJB05_02438</name>
</gene>
<keyword evidence="2" id="KW-1185">Reference proteome</keyword>
<proteinExistence type="predicted"/>
<feature type="non-terminal residue" evidence="1">
    <location>
        <position position="1"/>
    </location>
</feature>
<comment type="caution">
    <text evidence="1">The sequence shown here is derived from an EMBL/GenBank/DDBJ whole genome shotgun (WGS) entry which is preliminary data.</text>
</comment>
<name>A0A5J9WV10_9POAL</name>
<evidence type="ECO:0000313" key="2">
    <source>
        <dbReference type="Proteomes" id="UP000324897"/>
    </source>
</evidence>
<protein>
    <submittedName>
        <fullName evidence="1">Uncharacterized protein</fullName>
    </submittedName>
</protein>
<evidence type="ECO:0000313" key="1">
    <source>
        <dbReference type="EMBL" id="TVU51034.1"/>
    </source>
</evidence>